<keyword evidence="5" id="KW-0472">Membrane</keyword>
<comment type="similarity">
    <text evidence="1">Belongs to the peptidase S1C family.</text>
</comment>
<evidence type="ECO:0000313" key="8">
    <source>
        <dbReference type="Proteomes" id="UP000092578"/>
    </source>
</evidence>
<dbReference type="GO" id="GO:0004252">
    <property type="term" value="F:serine-type endopeptidase activity"/>
    <property type="evidence" value="ECO:0007669"/>
    <property type="project" value="InterPro"/>
</dbReference>
<keyword evidence="8" id="KW-1185">Reference proteome</keyword>
<dbReference type="InterPro" id="IPR036034">
    <property type="entry name" value="PDZ_sf"/>
</dbReference>
<comment type="caution">
    <text evidence="7">The sequence shown here is derived from an EMBL/GenBank/DDBJ whole genome shotgun (WGS) entry which is preliminary data.</text>
</comment>
<feature type="transmembrane region" description="Helical" evidence="5">
    <location>
        <begin position="20"/>
        <end position="41"/>
    </location>
</feature>
<accession>A0A1B9B891</accession>
<organism evidence="7 8">
    <name type="scientific">Pseudobacillus wudalianchiensis</name>
    <dbReference type="NCBI Taxonomy" id="1743143"/>
    <lineage>
        <taxon>Bacteria</taxon>
        <taxon>Bacillati</taxon>
        <taxon>Bacillota</taxon>
        <taxon>Bacilli</taxon>
        <taxon>Bacillales</taxon>
        <taxon>Bacillaceae</taxon>
        <taxon>Pseudobacillus</taxon>
    </lineage>
</organism>
<dbReference type="AlphaFoldDB" id="A0A1B9B891"/>
<dbReference type="SMART" id="SM00228">
    <property type="entry name" value="PDZ"/>
    <property type="match status" value="1"/>
</dbReference>
<dbReference type="Gene3D" id="2.40.10.10">
    <property type="entry name" value="Trypsin-like serine proteases"/>
    <property type="match status" value="2"/>
</dbReference>
<reference evidence="8" key="1">
    <citation type="submission" date="2016-05" db="EMBL/GenBank/DDBJ databases">
        <authorList>
            <person name="Liu B."/>
            <person name="Wang J."/>
            <person name="Zhu Y."/>
            <person name="Liu G."/>
            <person name="Chen Q."/>
            <person name="Chen Z."/>
            <person name="Lan J."/>
            <person name="Che J."/>
            <person name="Ge C."/>
            <person name="Shi H."/>
            <person name="Pan Z."/>
            <person name="Liu X."/>
        </authorList>
    </citation>
    <scope>NUCLEOTIDE SEQUENCE [LARGE SCALE GENOMIC DNA]</scope>
    <source>
        <strain evidence="8">FJAT-27215</strain>
    </source>
</reference>
<dbReference type="RefSeq" id="WP_065408829.1">
    <property type="nucleotide sequence ID" value="NZ_MAYT01000001.1"/>
</dbReference>
<keyword evidence="5" id="KW-0812">Transmembrane</keyword>
<dbReference type="Proteomes" id="UP000092578">
    <property type="component" value="Unassembled WGS sequence"/>
</dbReference>
<gene>
    <name evidence="7" type="ORF">A8F95_00870</name>
</gene>
<dbReference type="SUPFAM" id="SSF50494">
    <property type="entry name" value="Trypsin-like serine proteases"/>
    <property type="match status" value="1"/>
</dbReference>
<evidence type="ECO:0000256" key="3">
    <source>
        <dbReference type="ARBA" id="ARBA00022801"/>
    </source>
</evidence>
<evidence type="ECO:0000256" key="2">
    <source>
        <dbReference type="ARBA" id="ARBA00022670"/>
    </source>
</evidence>
<dbReference type="InterPro" id="IPR001940">
    <property type="entry name" value="Peptidase_S1C"/>
</dbReference>
<keyword evidence="3" id="KW-0378">Hydrolase</keyword>
<dbReference type="GO" id="GO:0006508">
    <property type="term" value="P:proteolysis"/>
    <property type="evidence" value="ECO:0007669"/>
    <property type="project" value="UniProtKB-KW"/>
</dbReference>
<evidence type="ECO:0000259" key="6">
    <source>
        <dbReference type="PROSITE" id="PS50106"/>
    </source>
</evidence>
<dbReference type="InterPro" id="IPR009003">
    <property type="entry name" value="Peptidase_S1_PA"/>
</dbReference>
<name>A0A1B9B891_9BACI</name>
<dbReference type="InterPro" id="IPR001478">
    <property type="entry name" value="PDZ"/>
</dbReference>
<keyword evidence="2" id="KW-0645">Protease</keyword>
<dbReference type="EMBL" id="MAYT01000001">
    <property type="protein sequence ID" value="OCA92311.1"/>
    <property type="molecule type" value="Genomic_DNA"/>
</dbReference>
<dbReference type="PROSITE" id="PS50106">
    <property type="entry name" value="PDZ"/>
    <property type="match status" value="1"/>
</dbReference>
<dbReference type="Pfam" id="PF13365">
    <property type="entry name" value="Trypsin_2"/>
    <property type="match status" value="1"/>
</dbReference>
<evidence type="ECO:0000313" key="7">
    <source>
        <dbReference type="EMBL" id="OCA92311.1"/>
    </source>
</evidence>
<dbReference type="InterPro" id="IPR043504">
    <property type="entry name" value="Peptidase_S1_PA_chymotrypsin"/>
</dbReference>
<dbReference type="InterPro" id="IPR051201">
    <property type="entry name" value="Chloro_Bact_Ser_Proteases"/>
</dbReference>
<proteinExistence type="inferred from homology"/>
<evidence type="ECO:0000256" key="4">
    <source>
        <dbReference type="ARBA" id="ARBA00022825"/>
    </source>
</evidence>
<evidence type="ECO:0000256" key="5">
    <source>
        <dbReference type="SAM" id="Phobius"/>
    </source>
</evidence>
<feature type="domain" description="PDZ" evidence="6">
    <location>
        <begin position="306"/>
        <end position="368"/>
    </location>
</feature>
<dbReference type="Gene3D" id="2.30.42.10">
    <property type="match status" value="1"/>
</dbReference>
<sequence length="404" mass="42299">MYEQELKKEKRQKKGRLQPLFTSFTGAIVGGATVLYLSPFLGANGELPTMDKGNAAVMQNNKADQSGLNVQQTAAAPNSMVNAISKINEAVVGVVNLQKQQTGFFQFDDPAQGGEQEAGTGSGVVFKKSGNHAFIVTNNHVVEGADKVEIALKNGKRAAAEIVGTDPLTDLAVLKTDSSIVTEVAAFGQSSKLQLGEQVAAIGNPLGLDLASSVTQGIVSGKDRTIPVSTSEGQWDLNVIQTDAAINPGNSGGALINSAGQVVGINSMKISESGIEGLGFAIPSEDVMPIMKDLLEDGKVKRPYLGVSLQDVGELPDTVLQSQLGLPANVKEGVVIAAVETASPAVSAGLQAKDVIQSVNGTKVSNTSEFRKYLYSKAEIGEKVEIGLYRNGKQMSVTLKLSEK</sequence>
<keyword evidence="5" id="KW-1133">Transmembrane helix</keyword>
<dbReference type="PANTHER" id="PTHR43343">
    <property type="entry name" value="PEPTIDASE S12"/>
    <property type="match status" value="1"/>
</dbReference>
<keyword evidence="4" id="KW-0720">Serine protease</keyword>
<dbReference type="PRINTS" id="PR00834">
    <property type="entry name" value="PROTEASES2C"/>
</dbReference>
<protein>
    <submittedName>
        <fullName evidence="7">Peptidase S1</fullName>
    </submittedName>
</protein>
<dbReference type="PANTHER" id="PTHR43343:SF3">
    <property type="entry name" value="PROTEASE DO-LIKE 8, CHLOROPLASTIC"/>
    <property type="match status" value="1"/>
</dbReference>
<dbReference type="Pfam" id="PF13180">
    <property type="entry name" value="PDZ_2"/>
    <property type="match status" value="1"/>
</dbReference>
<evidence type="ECO:0000256" key="1">
    <source>
        <dbReference type="ARBA" id="ARBA00010541"/>
    </source>
</evidence>
<dbReference type="SUPFAM" id="SSF50156">
    <property type="entry name" value="PDZ domain-like"/>
    <property type="match status" value="1"/>
</dbReference>